<evidence type="ECO:0000313" key="1">
    <source>
        <dbReference type="EMBL" id="RST93961.1"/>
    </source>
</evidence>
<proteinExistence type="predicted"/>
<comment type="caution">
    <text evidence="1">The sequence shown here is derived from an EMBL/GenBank/DDBJ whole genome shotgun (WGS) entry which is preliminary data.</text>
</comment>
<protein>
    <submittedName>
        <fullName evidence="1">Uncharacterized protein</fullName>
    </submittedName>
</protein>
<sequence length="240" mass="27923">MKKVSIAIILLLVLISSVFLVKPKAREIPSEIASPPDLTFEQLDEKYQGYPEYSDSKTMSKLIDDYATKSKNTQSLIQQRLLLNHMLLTSLETTQKKEISVLKDEFTQLSKTISMTNYSVEHYDVDQEEKKTVILKLDTETDQENYYFSWYTLNTSELFDVDNVDFYLYSKEDQQKYTPDLALSSFLTASFDPSLQQQQGLIVYKVPKKENRDKLVEVVTIKDKKMEGRYVDLSAYQETH</sequence>
<dbReference type="EMBL" id="NGJU01000017">
    <property type="protein sequence ID" value="RST93961.1"/>
    <property type="molecule type" value="Genomic_DNA"/>
</dbReference>
<accession>A0A429ZJU6</accession>
<dbReference type="Proteomes" id="UP000287239">
    <property type="component" value="Unassembled WGS sequence"/>
</dbReference>
<dbReference type="AlphaFoldDB" id="A0A429ZJU6"/>
<organism evidence="1 2">
    <name type="scientific">Vagococcus salmoninarum</name>
    <dbReference type="NCBI Taxonomy" id="2739"/>
    <lineage>
        <taxon>Bacteria</taxon>
        <taxon>Bacillati</taxon>
        <taxon>Bacillota</taxon>
        <taxon>Bacilli</taxon>
        <taxon>Lactobacillales</taxon>
        <taxon>Enterococcaceae</taxon>
        <taxon>Vagococcus</taxon>
    </lineage>
</organism>
<dbReference type="GeneID" id="98568888"/>
<name>A0A429ZJU6_9ENTE</name>
<keyword evidence="2" id="KW-1185">Reference proteome</keyword>
<dbReference type="RefSeq" id="WP_126781072.1">
    <property type="nucleotide sequence ID" value="NZ_NGJU01000017.1"/>
</dbReference>
<reference evidence="1 2" key="1">
    <citation type="submission" date="2017-05" db="EMBL/GenBank/DDBJ databases">
        <title>Vagococcus spp. assemblies.</title>
        <authorList>
            <person name="Gulvik C.A."/>
        </authorList>
    </citation>
    <scope>NUCLEOTIDE SEQUENCE [LARGE SCALE GENOMIC DNA]</scope>
    <source>
        <strain evidence="1 2">NCFB 2777</strain>
    </source>
</reference>
<evidence type="ECO:0000313" key="2">
    <source>
        <dbReference type="Proteomes" id="UP000287239"/>
    </source>
</evidence>
<gene>
    <name evidence="1" type="ORF">CBF35_10930</name>
</gene>